<gene>
    <name evidence="3" type="ORF">LOAG_10854</name>
</gene>
<dbReference type="CTD" id="9948303"/>
<dbReference type="EMBL" id="JH712417">
    <property type="protein sequence ID" value="EFO17643.1"/>
    <property type="molecule type" value="Genomic_DNA"/>
</dbReference>
<dbReference type="OrthoDB" id="5827382at2759"/>
<organism evidence="3">
    <name type="scientific">Loa loa</name>
    <name type="common">Eye worm</name>
    <name type="synonym">Filaria loa</name>
    <dbReference type="NCBI Taxonomy" id="7209"/>
    <lineage>
        <taxon>Eukaryota</taxon>
        <taxon>Metazoa</taxon>
        <taxon>Ecdysozoa</taxon>
        <taxon>Nematoda</taxon>
        <taxon>Chromadorea</taxon>
        <taxon>Rhabditida</taxon>
        <taxon>Spirurina</taxon>
        <taxon>Spiruromorpha</taxon>
        <taxon>Filarioidea</taxon>
        <taxon>Onchocercidae</taxon>
        <taxon>Loa</taxon>
    </lineage>
</organism>
<sequence>MQRNSIRSIGSAINEKEIMFFKQSCKLGLIYILCCIAFNVPSYFTTDKWILFISSTIVWIMVHSLDGLIFLVFNRKLINKTDPGETPIALDVNLNLFRTRQ</sequence>
<keyword evidence="1" id="KW-0812">Transmembrane</keyword>
<dbReference type="GeneID" id="9948303"/>
<reference evidence="3" key="1">
    <citation type="submission" date="2012-04" db="EMBL/GenBank/DDBJ databases">
        <title>The Genome Sequence of Loa loa.</title>
        <authorList>
            <consortium name="The Broad Institute Genome Sequencing Platform"/>
            <consortium name="Broad Institute Genome Sequencing Center for Infectious Disease"/>
            <person name="Nutman T.B."/>
            <person name="Fink D.L."/>
            <person name="Russ C."/>
            <person name="Young S."/>
            <person name="Zeng Q."/>
            <person name="Gargeya S."/>
            <person name="Alvarado L."/>
            <person name="Berlin A."/>
            <person name="Chapman S.B."/>
            <person name="Chen Z."/>
            <person name="Freedman E."/>
            <person name="Gellesch M."/>
            <person name="Goldberg J."/>
            <person name="Griggs A."/>
            <person name="Gujja S."/>
            <person name="Heilman E.R."/>
            <person name="Heiman D."/>
            <person name="Howarth C."/>
            <person name="Mehta T."/>
            <person name="Neiman D."/>
            <person name="Pearson M."/>
            <person name="Roberts A."/>
            <person name="Saif S."/>
            <person name="Shea T."/>
            <person name="Shenoy N."/>
            <person name="Sisk P."/>
            <person name="Stolte C."/>
            <person name="Sykes S."/>
            <person name="White J."/>
            <person name="Yandava C."/>
            <person name="Haas B."/>
            <person name="Henn M.R."/>
            <person name="Nusbaum C."/>
            <person name="Birren B."/>
        </authorList>
    </citation>
    <scope>NUCLEOTIDE SEQUENCE [LARGE SCALE GENOMIC DNA]</scope>
</reference>
<feature type="transmembrane region" description="Helical" evidence="1">
    <location>
        <begin position="27"/>
        <end position="44"/>
    </location>
</feature>
<name>A0A1S0TP04_LOALO</name>
<evidence type="ECO:0000313" key="3">
    <source>
        <dbReference type="EMBL" id="EFO17643.1"/>
    </source>
</evidence>
<keyword evidence="1" id="KW-1133">Transmembrane helix</keyword>
<proteinExistence type="predicted"/>
<dbReference type="KEGG" id="loa:LOAG_10854"/>
<dbReference type="RefSeq" id="XP_003146426.1">
    <property type="nucleotide sequence ID" value="XM_003146378.1"/>
</dbReference>
<dbReference type="Pfam" id="PF10328">
    <property type="entry name" value="7TM_GPCR_Srx"/>
    <property type="match status" value="1"/>
</dbReference>
<dbReference type="PANTHER" id="PTHR23017">
    <property type="entry name" value="SERPENTINE RECEPTOR, CLASS X"/>
    <property type="match status" value="1"/>
</dbReference>
<protein>
    <recommendedName>
        <fullName evidence="2">7TM GPCR serpentine receptor class x (Srx) domain-containing protein</fullName>
    </recommendedName>
</protein>
<keyword evidence="1" id="KW-0472">Membrane</keyword>
<feature type="transmembrane region" description="Helical" evidence="1">
    <location>
        <begin position="50"/>
        <end position="73"/>
    </location>
</feature>
<accession>A0A1S0TP04</accession>
<evidence type="ECO:0000259" key="2">
    <source>
        <dbReference type="Pfam" id="PF10328"/>
    </source>
</evidence>
<dbReference type="InterPro" id="IPR019430">
    <property type="entry name" value="7TM_GPCR_serpentine_rcpt_Srx"/>
</dbReference>
<feature type="domain" description="7TM GPCR serpentine receptor class x (Srx)" evidence="2">
    <location>
        <begin position="13"/>
        <end position="74"/>
    </location>
</feature>
<evidence type="ECO:0000256" key="1">
    <source>
        <dbReference type="SAM" id="Phobius"/>
    </source>
</evidence>
<dbReference type="InParanoid" id="A0A1S0TP04"/>
<dbReference type="AlphaFoldDB" id="A0A1S0TP04"/>